<evidence type="ECO:0000313" key="1">
    <source>
        <dbReference type="EMBL" id="RKW71774.1"/>
    </source>
</evidence>
<keyword evidence="2" id="KW-1185">Reference proteome</keyword>
<dbReference type="Proteomes" id="UP000273119">
    <property type="component" value="Unassembled WGS sequence"/>
</dbReference>
<proteinExistence type="predicted"/>
<dbReference type="AlphaFoldDB" id="A0A496PMX4"/>
<reference evidence="1 2" key="1">
    <citation type="submission" date="2018-07" db="EMBL/GenBank/DDBJ databases">
        <title>Arthrobacter sp. nov., isolated from raw cow's milk with high bacterial count.</title>
        <authorList>
            <person name="Hahne J."/>
            <person name="Isele D."/>
            <person name="Lipski A."/>
        </authorList>
    </citation>
    <scope>NUCLEOTIDE SEQUENCE [LARGE SCALE GENOMIC DNA]</scope>
    <source>
        <strain evidence="1 2">JZ R-183</strain>
    </source>
</reference>
<evidence type="ECO:0000313" key="2">
    <source>
        <dbReference type="Proteomes" id="UP000273119"/>
    </source>
</evidence>
<comment type="caution">
    <text evidence="1">The sequence shown here is derived from an EMBL/GenBank/DDBJ whole genome shotgun (WGS) entry which is preliminary data.</text>
</comment>
<sequence length="95" mass="10377">MGYTKIDGYNHPQERAADIAQKDKDRALAAAAPDLAARVIALENGIRALHRPVDIEPSDTICSECSWQHRAGRFFGKVVAYPCPTIALLDEEGKA</sequence>
<protein>
    <submittedName>
        <fullName evidence="1">Uncharacterized protein</fullName>
    </submittedName>
</protein>
<accession>A0A496PMX4</accession>
<dbReference type="EMBL" id="QQXL01000001">
    <property type="protein sequence ID" value="RKW71774.1"/>
    <property type="molecule type" value="Genomic_DNA"/>
</dbReference>
<name>A0A496PMX4_9MICC</name>
<organism evidence="1 2">
    <name type="scientific">Galactobacter caseinivorans</name>
    <dbReference type="NCBI Taxonomy" id="2676123"/>
    <lineage>
        <taxon>Bacteria</taxon>
        <taxon>Bacillati</taxon>
        <taxon>Actinomycetota</taxon>
        <taxon>Actinomycetes</taxon>
        <taxon>Micrococcales</taxon>
        <taxon>Micrococcaceae</taxon>
        <taxon>Galactobacter</taxon>
    </lineage>
</organism>
<gene>
    <name evidence="1" type="ORF">DWQ67_02800</name>
</gene>